<dbReference type="PANTHER" id="PTHR30349">
    <property type="entry name" value="PHAGE INTEGRASE-RELATED"/>
    <property type="match status" value="1"/>
</dbReference>
<evidence type="ECO:0000256" key="2">
    <source>
        <dbReference type="ARBA" id="ARBA00023125"/>
    </source>
</evidence>
<dbReference type="InterPro" id="IPR010998">
    <property type="entry name" value="Integrase_recombinase_N"/>
</dbReference>
<evidence type="ECO:0000256" key="5">
    <source>
        <dbReference type="SAM" id="MobiDB-lite"/>
    </source>
</evidence>
<dbReference type="GO" id="GO:0006310">
    <property type="term" value="P:DNA recombination"/>
    <property type="evidence" value="ECO:0007669"/>
    <property type="project" value="UniProtKB-KW"/>
</dbReference>
<dbReference type="EMBL" id="JAAGMK010000180">
    <property type="protein sequence ID" value="NEB83927.1"/>
    <property type="molecule type" value="Genomic_DNA"/>
</dbReference>
<dbReference type="InterPro" id="IPR011010">
    <property type="entry name" value="DNA_brk_join_enz"/>
</dbReference>
<protein>
    <submittedName>
        <fullName evidence="8">Tyrosine-type recombinase/integrase</fullName>
    </submittedName>
</protein>
<comment type="similarity">
    <text evidence="1">Belongs to the 'phage' integrase family.</text>
</comment>
<dbReference type="SUPFAM" id="SSF56349">
    <property type="entry name" value="DNA breaking-rejoining enzymes"/>
    <property type="match status" value="1"/>
</dbReference>
<comment type="caution">
    <text evidence="8">The sequence shown here is derived from an EMBL/GenBank/DDBJ whole genome shotgun (WGS) entry which is preliminary data.</text>
</comment>
<keyword evidence="3" id="KW-0233">DNA recombination</keyword>
<dbReference type="Pfam" id="PF00589">
    <property type="entry name" value="Phage_integrase"/>
    <property type="match status" value="1"/>
</dbReference>
<keyword evidence="2 4" id="KW-0238">DNA-binding</keyword>
<dbReference type="InterPro" id="IPR050090">
    <property type="entry name" value="Tyrosine_recombinase_XerCD"/>
</dbReference>
<dbReference type="RefSeq" id="WP_164256903.1">
    <property type="nucleotide sequence ID" value="NZ_JAAGMK010000180.1"/>
</dbReference>
<dbReference type="InterPro" id="IPR002104">
    <property type="entry name" value="Integrase_catalytic"/>
</dbReference>
<evidence type="ECO:0000256" key="1">
    <source>
        <dbReference type="ARBA" id="ARBA00008857"/>
    </source>
</evidence>
<dbReference type="AlphaFoldDB" id="A0A6G3SLN1"/>
<evidence type="ECO:0000256" key="4">
    <source>
        <dbReference type="PROSITE-ProRule" id="PRU01248"/>
    </source>
</evidence>
<evidence type="ECO:0000313" key="8">
    <source>
        <dbReference type="EMBL" id="NEB83927.1"/>
    </source>
</evidence>
<organism evidence="8">
    <name type="scientific">Streptomyces anulatus</name>
    <name type="common">Streptomyces chrysomallus</name>
    <dbReference type="NCBI Taxonomy" id="1892"/>
    <lineage>
        <taxon>Bacteria</taxon>
        <taxon>Bacillati</taxon>
        <taxon>Actinomycetota</taxon>
        <taxon>Actinomycetes</taxon>
        <taxon>Kitasatosporales</taxon>
        <taxon>Streptomycetaceae</taxon>
        <taxon>Streptomyces</taxon>
    </lineage>
</organism>
<evidence type="ECO:0000256" key="3">
    <source>
        <dbReference type="ARBA" id="ARBA00023172"/>
    </source>
</evidence>
<dbReference type="PANTHER" id="PTHR30349:SF41">
    <property type="entry name" value="INTEGRASE_RECOMBINASE PROTEIN MJ0367-RELATED"/>
    <property type="match status" value="1"/>
</dbReference>
<feature type="domain" description="Core-binding (CB)" evidence="7">
    <location>
        <begin position="6"/>
        <end position="103"/>
    </location>
</feature>
<dbReference type="GO" id="GO:0015074">
    <property type="term" value="P:DNA integration"/>
    <property type="evidence" value="ECO:0007669"/>
    <property type="project" value="InterPro"/>
</dbReference>
<gene>
    <name evidence="8" type="ORF">G3I43_07005</name>
</gene>
<feature type="region of interest" description="Disordered" evidence="5">
    <location>
        <begin position="296"/>
        <end position="315"/>
    </location>
</feature>
<dbReference type="PROSITE" id="PS51898">
    <property type="entry name" value="TYR_RECOMBINASE"/>
    <property type="match status" value="1"/>
</dbReference>
<proteinExistence type="inferred from homology"/>
<dbReference type="InterPro" id="IPR044068">
    <property type="entry name" value="CB"/>
</dbReference>
<evidence type="ECO:0000259" key="7">
    <source>
        <dbReference type="PROSITE" id="PS51900"/>
    </source>
</evidence>
<sequence>MDATRGPFTLLLRSWELSLRSNNRSPETIRSYLRSANLFADYLTDPPLPAKESGIDPVPAVDDVLDIKRAHVQAFVVHEIARTSASSARSRFLGVQAWLKWMVAEEELDRSPAEGVKAPTTEAPEVPILTPDQLQTLLKSVAGKEFPEVRDRAMILLWLDSGVRLSEVVNRTLDDVDLDQQVLHVIGKGSRGRAVPYGTKTAQAVDKYIRLRARHPYGKTVEHLWIGQKTKKPLTVSGAGKLLARRSEACGLGRIHPHQFRHTFAHMWLAAGGNETDLMRITGWKSRSMVDRYAASAGAERAREQHRRLSPGDRL</sequence>
<evidence type="ECO:0000259" key="6">
    <source>
        <dbReference type="PROSITE" id="PS51898"/>
    </source>
</evidence>
<accession>A0A6G3SLN1</accession>
<name>A0A6G3SLN1_STRAQ</name>
<dbReference type="Gene3D" id="1.10.150.130">
    <property type="match status" value="1"/>
</dbReference>
<feature type="domain" description="Tyr recombinase" evidence="6">
    <location>
        <begin position="124"/>
        <end position="307"/>
    </location>
</feature>
<dbReference type="PROSITE" id="PS51900">
    <property type="entry name" value="CB"/>
    <property type="match status" value="1"/>
</dbReference>
<reference evidence="8" key="1">
    <citation type="submission" date="2020-01" db="EMBL/GenBank/DDBJ databases">
        <title>Insect and environment-associated Actinomycetes.</title>
        <authorList>
            <person name="Currrie C."/>
            <person name="Chevrette M."/>
            <person name="Carlson C."/>
            <person name="Stubbendieck R."/>
            <person name="Wendt-Pienkowski E."/>
        </authorList>
    </citation>
    <scope>NUCLEOTIDE SEQUENCE</scope>
    <source>
        <strain evidence="8">SID505</strain>
    </source>
</reference>
<dbReference type="InterPro" id="IPR013762">
    <property type="entry name" value="Integrase-like_cat_sf"/>
</dbReference>
<dbReference type="Gene3D" id="1.10.443.10">
    <property type="entry name" value="Intergrase catalytic core"/>
    <property type="match status" value="1"/>
</dbReference>
<dbReference type="GO" id="GO:0003677">
    <property type="term" value="F:DNA binding"/>
    <property type="evidence" value="ECO:0007669"/>
    <property type="project" value="UniProtKB-UniRule"/>
</dbReference>